<dbReference type="EMBL" id="JAIWYP010000002">
    <property type="protein sequence ID" value="KAH3867415.1"/>
    <property type="molecule type" value="Genomic_DNA"/>
</dbReference>
<proteinExistence type="predicted"/>
<accession>A0A9D4M053</accession>
<protein>
    <submittedName>
        <fullName evidence="1">Uncharacterized protein</fullName>
    </submittedName>
</protein>
<organism evidence="1 2">
    <name type="scientific">Dreissena polymorpha</name>
    <name type="common">Zebra mussel</name>
    <name type="synonym">Mytilus polymorpha</name>
    <dbReference type="NCBI Taxonomy" id="45954"/>
    <lineage>
        <taxon>Eukaryota</taxon>
        <taxon>Metazoa</taxon>
        <taxon>Spiralia</taxon>
        <taxon>Lophotrochozoa</taxon>
        <taxon>Mollusca</taxon>
        <taxon>Bivalvia</taxon>
        <taxon>Autobranchia</taxon>
        <taxon>Heteroconchia</taxon>
        <taxon>Euheterodonta</taxon>
        <taxon>Imparidentia</taxon>
        <taxon>Neoheterodontei</taxon>
        <taxon>Myida</taxon>
        <taxon>Dreissenoidea</taxon>
        <taxon>Dreissenidae</taxon>
        <taxon>Dreissena</taxon>
    </lineage>
</organism>
<dbReference type="AlphaFoldDB" id="A0A9D4M053"/>
<evidence type="ECO:0000313" key="1">
    <source>
        <dbReference type="EMBL" id="KAH3867415.1"/>
    </source>
</evidence>
<dbReference type="Proteomes" id="UP000828390">
    <property type="component" value="Unassembled WGS sequence"/>
</dbReference>
<evidence type="ECO:0000313" key="2">
    <source>
        <dbReference type="Proteomes" id="UP000828390"/>
    </source>
</evidence>
<reference evidence="1" key="2">
    <citation type="submission" date="2020-11" db="EMBL/GenBank/DDBJ databases">
        <authorList>
            <person name="McCartney M.A."/>
            <person name="Auch B."/>
            <person name="Kono T."/>
            <person name="Mallez S."/>
            <person name="Becker A."/>
            <person name="Gohl D.M."/>
            <person name="Silverstein K.A.T."/>
            <person name="Koren S."/>
            <person name="Bechman K.B."/>
            <person name="Herman A."/>
            <person name="Abrahante J.E."/>
            <person name="Garbe J."/>
        </authorList>
    </citation>
    <scope>NUCLEOTIDE SEQUENCE</scope>
    <source>
        <strain evidence="1">Duluth1</strain>
        <tissue evidence="1">Whole animal</tissue>
    </source>
</reference>
<gene>
    <name evidence="1" type="ORF">DPMN_030541</name>
</gene>
<name>A0A9D4M053_DREPO</name>
<comment type="caution">
    <text evidence="1">The sequence shown here is derived from an EMBL/GenBank/DDBJ whole genome shotgun (WGS) entry which is preliminary data.</text>
</comment>
<sequence>MAVWAEFSTVKDLWPGFSRLLVRQDSPWRRIKIRQQPCQRKDTPLQLLKICEVTSFQTLVRSCLCIKRLYKRAWNDKNDAILKVGSHKPHIRGWRVRCYNPLCGRVGLSFIQPFEMP</sequence>
<reference evidence="1" key="1">
    <citation type="journal article" date="2019" name="bioRxiv">
        <title>The Genome of the Zebra Mussel, Dreissena polymorpha: A Resource for Invasive Species Research.</title>
        <authorList>
            <person name="McCartney M.A."/>
            <person name="Auch B."/>
            <person name="Kono T."/>
            <person name="Mallez S."/>
            <person name="Zhang Y."/>
            <person name="Obille A."/>
            <person name="Becker A."/>
            <person name="Abrahante J.E."/>
            <person name="Garbe J."/>
            <person name="Badalamenti J.P."/>
            <person name="Herman A."/>
            <person name="Mangelson H."/>
            <person name="Liachko I."/>
            <person name="Sullivan S."/>
            <person name="Sone E.D."/>
            <person name="Koren S."/>
            <person name="Silverstein K.A.T."/>
            <person name="Beckman K.B."/>
            <person name="Gohl D.M."/>
        </authorList>
    </citation>
    <scope>NUCLEOTIDE SEQUENCE</scope>
    <source>
        <strain evidence="1">Duluth1</strain>
        <tissue evidence="1">Whole animal</tissue>
    </source>
</reference>
<keyword evidence="2" id="KW-1185">Reference proteome</keyword>